<feature type="chain" id="PRO_5005328007" evidence="2">
    <location>
        <begin position="26"/>
        <end position="494"/>
    </location>
</feature>
<evidence type="ECO:0000256" key="1">
    <source>
        <dbReference type="ARBA" id="ARBA00007357"/>
    </source>
</evidence>
<dbReference type="InterPro" id="IPR024079">
    <property type="entry name" value="MetalloPept_cat_dom_sf"/>
</dbReference>
<dbReference type="WBParaSite" id="SSTP_0000861800.1">
    <property type="protein sequence ID" value="SSTP_0000861800.1"/>
    <property type="gene ID" value="SSTP_0000861800"/>
</dbReference>
<dbReference type="Pfam" id="PF01431">
    <property type="entry name" value="Peptidase_M13"/>
    <property type="match status" value="1"/>
</dbReference>
<name>A0A0K0EGK7_STRER</name>
<dbReference type="AlphaFoldDB" id="A0A0K0EGK7"/>
<protein>
    <submittedName>
        <fullName evidence="5 6">Peptidase_M13 domain-containing protein</fullName>
    </submittedName>
</protein>
<dbReference type="Gene3D" id="3.40.390.10">
    <property type="entry name" value="Collagenase (Catalytic Domain)"/>
    <property type="match status" value="2"/>
</dbReference>
<dbReference type="WBParaSite" id="TCONS_00016856.p1">
    <property type="protein sequence ID" value="TCONS_00016856.p1"/>
    <property type="gene ID" value="XLOC_011501"/>
</dbReference>
<proteinExistence type="inferred from homology"/>
<evidence type="ECO:0000313" key="4">
    <source>
        <dbReference type="Proteomes" id="UP000035681"/>
    </source>
</evidence>
<organism evidence="5">
    <name type="scientific">Strongyloides stercoralis</name>
    <name type="common">Threadworm</name>
    <dbReference type="NCBI Taxonomy" id="6248"/>
    <lineage>
        <taxon>Eukaryota</taxon>
        <taxon>Metazoa</taxon>
        <taxon>Ecdysozoa</taxon>
        <taxon>Nematoda</taxon>
        <taxon>Chromadorea</taxon>
        <taxon>Rhabditida</taxon>
        <taxon>Tylenchina</taxon>
        <taxon>Panagrolaimomorpha</taxon>
        <taxon>Strongyloidoidea</taxon>
        <taxon>Strongyloididae</taxon>
        <taxon>Strongyloides</taxon>
    </lineage>
</organism>
<keyword evidence="2" id="KW-0732">Signal</keyword>
<comment type="similarity">
    <text evidence="1">Belongs to the peptidase M13 family.</text>
</comment>
<evidence type="ECO:0000259" key="3">
    <source>
        <dbReference type="Pfam" id="PF01431"/>
    </source>
</evidence>
<accession>A0A0K0EGK7</accession>
<evidence type="ECO:0000313" key="5">
    <source>
        <dbReference type="WBParaSite" id="SSTP_0000861800.1"/>
    </source>
</evidence>
<dbReference type="GO" id="GO:0004222">
    <property type="term" value="F:metalloendopeptidase activity"/>
    <property type="evidence" value="ECO:0007669"/>
    <property type="project" value="InterPro"/>
</dbReference>
<dbReference type="PRINTS" id="PR00786">
    <property type="entry name" value="NEPRILYSIN"/>
</dbReference>
<dbReference type="PANTHER" id="PTHR11733">
    <property type="entry name" value="ZINC METALLOPROTEASE FAMILY M13 NEPRILYSIN-RELATED"/>
    <property type="match status" value="1"/>
</dbReference>
<dbReference type="PROSITE" id="PS51885">
    <property type="entry name" value="NEPRILYSIN"/>
    <property type="match status" value="1"/>
</dbReference>
<dbReference type="InterPro" id="IPR000718">
    <property type="entry name" value="Peptidase_M13"/>
</dbReference>
<feature type="signal peptide" evidence="2">
    <location>
        <begin position="1"/>
        <end position="25"/>
    </location>
</feature>
<evidence type="ECO:0000313" key="6">
    <source>
        <dbReference type="WBParaSite" id="TCONS_00016856.p1"/>
    </source>
</evidence>
<dbReference type="STRING" id="6248.A0A0K0EGK7"/>
<dbReference type="Proteomes" id="UP000035681">
    <property type="component" value="Unplaced"/>
</dbReference>
<dbReference type="SUPFAM" id="SSF55486">
    <property type="entry name" value="Metalloproteases ('zincins'), catalytic domain"/>
    <property type="match status" value="2"/>
</dbReference>
<sequence>MKSFFILITFHLTIILLIQKKICFGQINPEDLKYNPEITASSLKKYLDESTNPCDDFYQFSCGKWIEKKKTDNIFDVELNQFAGYIKFIRYKKEFVVGNFNDRSPTIKKIHKLLAKCFDSTGQNYDKTCASKILSFSNNLLLPLFLDLDVNKELMEHNYGALEKMFGQLKNELKDIIEKKKDFIDDESKEKIYKKLNSLTFSREYSNYAFDFELMEKCYEFFPVNENDSLEQMYDNIDKFENMNINDIFIPDDVPIKNKCKFIMSANNSYMIQMHIRPNAYYSNEGNIMLLTPYIIQEPRFNLKFPKSLNYGALGFAMSHEILHGFDSIGIMYDSNGEEGSKLLTESSENKFNEAAKCFEKQYNETQEERTKLFLNGYKSLAENLADNSGIKLAHRTYMKYLETTGEEEPRVPGFEKYTNEQLFFINFARSFCEYKEKDSYIINQLQTEHVPNKFRINLSLANYKPFSTAFSCGAGTKMNPSDKCELWRMFKHI</sequence>
<dbReference type="GO" id="GO:0005886">
    <property type="term" value="C:plasma membrane"/>
    <property type="evidence" value="ECO:0007669"/>
    <property type="project" value="TreeGrafter"/>
</dbReference>
<reference evidence="5" key="1">
    <citation type="submission" date="2015-08" db="UniProtKB">
        <authorList>
            <consortium name="WormBaseParasite"/>
        </authorList>
    </citation>
    <scope>IDENTIFICATION</scope>
</reference>
<keyword evidence="4" id="KW-1185">Reference proteome</keyword>
<feature type="domain" description="Peptidase M13 C-terminal" evidence="3">
    <location>
        <begin position="279"/>
        <end position="487"/>
    </location>
</feature>
<dbReference type="PANTHER" id="PTHR11733:SF167">
    <property type="entry name" value="FI17812P1-RELATED"/>
    <property type="match status" value="1"/>
</dbReference>
<dbReference type="InterPro" id="IPR018497">
    <property type="entry name" value="Peptidase_M13_C"/>
</dbReference>
<dbReference type="GO" id="GO:0016485">
    <property type="term" value="P:protein processing"/>
    <property type="evidence" value="ECO:0007669"/>
    <property type="project" value="TreeGrafter"/>
</dbReference>
<evidence type="ECO:0000256" key="2">
    <source>
        <dbReference type="SAM" id="SignalP"/>
    </source>
</evidence>